<reference evidence="7 8" key="1">
    <citation type="submission" date="2018-11" db="EMBL/GenBank/DDBJ databases">
        <title>Sequencing the genomes of 1000 actinobacteria strains.</title>
        <authorList>
            <person name="Klenk H.-P."/>
        </authorList>
    </citation>
    <scope>NUCLEOTIDE SEQUENCE [LARGE SCALE GENOMIC DNA]</scope>
    <source>
        <strain evidence="7 8">DSM 12652</strain>
    </source>
</reference>
<evidence type="ECO:0000313" key="8">
    <source>
        <dbReference type="Proteomes" id="UP000281738"/>
    </source>
</evidence>
<dbReference type="Pfam" id="PF08448">
    <property type="entry name" value="PAS_4"/>
    <property type="match status" value="1"/>
</dbReference>
<dbReference type="SMART" id="SM00421">
    <property type="entry name" value="HTH_LUXR"/>
    <property type="match status" value="1"/>
</dbReference>
<evidence type="ECO:0000256" key="3">
    <source>
        <dbReference type="ARBA" id="ARBA00023163"/>
    </source>
</evidence>
<evidence type="ECO:0000259" key="5">
    <source>
        <dbReference type="PROSITE" id="PS50043"/>
    </source>
</evidence>
<dbReference type="Proteomes" id="UP000281738">
    <property type="component" value="Unassembled WGS sequence"/>
</dbReference>
<dbReference type="InterPro" id="IPR016032">
    <property type="entry name" value="Sig_transdc_resp-reg_C-effctor"/>
</dbReference>
<dbReference type="GO" id="GO:0006355">
    <property type="term" value="P:regulation of DNA-templated transcription"/>
    <property type="evidence" value="ECO:0007669"/>
    <property type="project" value="InterPro"/>
</dbReference>
<dbReference type="PANTHER" id="PTHR44688:SF16">
    <property type="entry name" value="DNA-BINDING TRANSCRIPTIONAL ACTIVATOR DEVR_DOSR"/>
    <property type="match status" value="1"/>
</dbReference>
<feature type="region of interest" description="Disordered" evidence="4">
    <location>
        <begin position="439"/>
        <end position="458"/>
    </location>
</feature>
<keyword evidence="1" id="KW-0805">Transcription regulation</keyword>
<name>A0A3N2CPE5_9ACTN</name>
<sequence length="458" mass="50101">MGSPIPQHDDAAPASAPDPPHGDPAPRIVLLTPDWSRALDASTTCRFQLRLSREDILAGTTAVFDPTDDRLGPAREEQRRTGRFAGRLRLQPKEGTPFEATVSVTSVDGTDVEVAGPRDLAVLEYDVDRQVPTGLERQWSRHPLHHSPDVVALYEADGTLRYISPSVTDVLGYAPEEMTGQVTIDLVHPDDVEPMIDAMLAVGGTTGPAEPVVFRVRHRDGRWRHLEVMLRDLSEDPEVGGSTVHFRDITHRVEQLGASYFDGLTALDGPAAGVANIGTDGRPVRFNDRFAEVLGRSREALLGLADLGEAVHPEDREGHRAEVRRVADGGSPRAREWRFLRPDGTVAWVSSTVQRPVVASVLSDLLVVSVTDVTARKDAERAWALLSPREQEVLGLLVRGLRNRDIAGALHVSIHTVKHHVQSVLRKLEVTERAHAVARVAPLEAPPDPAAPRETGRR</sequence>
<protein>
    <submittedName>
        <fullName evidence="7">PAS domain S-box-containing protein</fullName>
    </submittedName>
</protein>
<dbReference type="Gene3D" id="3.30.450.20">
    <property type="entry name" value="PAS domain"/>
    <property type="match status" value="2"/>
</dbReference>
<evidence type="ECO:0000256" key="2">
    <source>
        <dbReference type="ARBA" id="ARBA00023125"/>
    </source>
</evidence>
<dbReference type="SUPFAM" id="SSF46894">
    <property type="entry name" value="C-terminal effector domain of the bipartite response regulators"/>
    <property type="match status" value="1"/>
</dbReference>
<evidence type="ECO:0000313" key="7">
    <source>
        <dbReference type="EMBL" id="ROR89385.1"/>
    </source>
</evidence>
<organism evidence="7 8">
    <name type="scientific">Nocardioides aurantiacus</name>
    <dbReference type="NCBI Taxonomy" id="86796"/>
    <lineage>
        <taxon>Bacteria</taxon>
        <taxon>Bacillati</taxon>
        <taxon>Actinomycetota</taxon>
        <taxon>Actinomycetes</taxon>
        <taxon>Propionibacteriales</taxon>
        <taxon>Nocardioidaceae</taxon>
        <taxon>Nocardioides</taxon>
    </lineage>
</organism>
<feature type="domain" description="HTH luxR-type" evidence="5">
    <location>
        <begin position="379"/>
        <end position="444"/>
    </location>
</feature>
<keyword evidence="8" id="KW-1185">Reference proteome</keyword>
<proteinExistence type="predicted"/>
<dbReference type="Pfam" id="PF08447">
    <property type="entry name" value="PAS_3"/>
    <property type="match status" value="1"/>
</dbReference>
<dbReference type="PANTHER" id="PTHR44688">
    <property type="entry name" value="DNA-BINDING TRANSCRIPTIONAL ACTIVATOR DEVR_DOSR"/>
    <property type="match status" value="1"/>
</dbReference>
<dbReference type="GO" id="GO:0003677">
    <property type="term" value="F:DNA binding"/>
    <property type="evidence" value="ECO:0007669"/>
    <property type="project" value="UniProtKB-KW"/>
</dbReference>
<feature type="domain" description="PAS" evidence="6">
    <location>
        <begin position="136"/>
        <end position="199"/>
    </location>
</feature>
<dbReference type="SUPFAM" id="SSF55785">
    <property type="entry name" value="PYP-like sensor domain (PAS domain)"/>
    <property type="match status" value="2"/>
</dbReference>
<dbReference type="InterPro" id="IPR000014">
    <property type="entry name" value="PAS"/>
</dbReference>
<dbReference type="PROSITE" id="PS00622">
    <property type="entry name" value="HTH_LUXR_1"/>
    <property type="match status" value="1"/>
</dbReference>
<gene>
    <name evidence="7" type="ORF">EDD33_0208</name>
</gene>
<dbReference type="Pfam" id="PF00196">
    <property type="entry name" value="GerE"/>
    <property type="match status" value="1"/>
</dbReference>
<dbReference type="InterPro" id="IPR035965">
    <property type="entry name" value="PAS-like_dom_sf"/>
</dbReference>
<dbReference type="SMART" id="SM00091">
    <property type="entry name" value="PAS"/>
    <property type="match status" value="2"/>
</dbReference>
<comment type="caution">
    <text evidence="7">The sequence shown here is derived from an EMBL/GenBank/DDBJ whole genome shotgun (WGS) entry which is preliminary data.</text>
</comment>
<dbReference type="InterPro" id="IPR036388">
    <property type="entry name" value="WH-like_DNA-bd_sf"/>
</dbReference>
<dbReference type="InterPro" id="IPR000792">
    <property type="entry name" value="Tscrpt_reg_LuxR_C"/>
</dbReference>
<keyword evidence="3" id="KW-0804">Transcription</keyword>
<dbReference type="NCBIfam" id="TIGR00229">
    <property type="entry name" value="sensory_box"/>
    <property type="match status" value="2"/>
</dbReference>
<dbReference type="PROSITE" id="PS50043">
    <property type="entry name" value="HTH_LUXR_2"/>
    <property type="match status" value="1"/>
</dbReference>
<dbReference type="CDD" id="cd06170">
    <property type="entry name" value="LuxR_C_like"/>
    <property type="match status" value="1"/>
</dbReference>
<evidence type="ECO:0000259" key="6">
    <source>
        <dbReference type="PROSITE" id="PS50112"/>
    </source>
</evidence>
<dbReference type="PROSITE" id="PS50112">
    <property type="entry name" value="PAS"/>
    <property type="match status" value="2"/>
</dbReference>
<keyword evidence="2" id="KW-0238">DNA-binding</keyword>
<dbReference type="CDD" id="cd00130">
    <property type="entry name" value="PAS"/>
    <property type="match status" value="2"/>
</dbReference>
<dbReference type="OrthoDB" id="23692at2"/>
<feature type="region of interest" description="Disordered" evidence="4">
    <location>
        <begin position="1"/>
        <end position="26"/>
    </location>
</feature>
<dbReference type="PRINTS" id="PR00038">
    <property type="entry name" value="HTHLUXR"/>
</dbReference>
<dbReference type="EMBL" id="RKHO01000001">
    <property type="protein sequence ID" value="ROR89385.1"/>
    <property type="molecule type" value="Genomic_DNA"/>
</dbReference>
<dbReference type="AlphaFoldDB" id="A0A3N2CPE5"/>
<dbReference type="RefSeq" id="WP_123388752.1">
    <property type="nucleotide sequence ID" value="NZ_RKHO01000001.1"/>
</dbReference>
<dbReference type="InterPro" id="IPR013655">
    <property type="entry name" value="PAS_fold_3"/>
</dbReference>
<evidence type="ECO:0000256" key="1">
    <source>
        <dbReference type="ARBA" id="ARBA00023015"/>
    </source>
</evidence>
<accession>A0A3N2CPE5</accession>
<evidence type="ECO:0000256" key="4">
    <source>
        <dbReference type="SAM" id="MobiDB-lite"/>
    </source>
</evidence>
<dbReference type="Gene3D" id="1.10.10.10">
    <property type="entry name" value="Winged helix-like DNA-binding domain superfamily/Winged helix DNA-binding domain"/>
    <property type="match status" value="1"/>
</dbReference>
<dbReference type="InterPro" id="IPR013656">
    <property type="entry name" value="PAS_4"/>
</dbReference>
<feature type="domain" description="PAS" evidence="6">
    <location>
        <begin position="266"/>
        <end position="330"/>
    </location>
</feature>